<dbReference type="Gene3D" id="3.40.50.2300">
    <property type="match status" value="1"/>
</dbReference>
<dbReference type="PROSITE" id="PS51833">
    <property type="entry name" value="HDOD"/>
    <property type="match status" value="1"/>
</dbReference>
<dbReference type="InterPro" id="IPR011006">
    <property type="entry name" value="CheY-like_superfamily"/>
</dbReference>
<evidence type="ECO:0000256" key="2">
    <source>
        <dbReference type="ARBA" id="ARBA00034247"/>
    </source>
</evidence>
<dbReference type="PROSITE" id="PS50887">
    <property type="entry name" value="GGDEF"/>
    <property type="match status" value="1"/>
</dbReference>
<dbReference type="CDD" id="cd01949">
    <property type="entry name" value="GGDEF"/>
    <property type="match status" value="1"/>
</dbReference>
<dbReference type="PROSITE" id="PS50110">
    <property type="entry name" value="RESPONSE_REGULATORY"/>
    <property type="match status" value="1"/>
</dbReference>
<evidence type="ECO:0000313" key="7">
    <source>
        <dbReference type="EMBL" id="GLT23585.1"/>
    </source>
</evidence>
<dbReference type="PANTHER" id="PTHR45138">
    <property type="entry name" value="REGULATORY COMPONENTS OF SENSORY TRANSDUCTION SYSTEM"/>
    <property type="match status" value="1"/>
</dbReference>
<dbReference type="InterPro" id="IPR013976">
    <property type="entry name" value="HDOD"/>
</dbReference>
<feature type="modified residue" description="4-aspartylphosphate" evidence="3">
    <location>
        <position position="417"/>
    </location>
</feature>
<feature type="domain" description="GGDEF" evidence="5">
    <location>
        <begin position="548"/>
        <end position="681"/>
    </location>
</feature>
<dbReference type="CDD" id="cd17574">
    <property type="entry name" value="REC_OmpR"/>
    <property type="match status" value="1"/>
</dbReference>
<dbReference type="PANTHER" id="PTHR45138:SF9">
    <property type="entry name" value="DIGUANYLATE CYCLASE DGCM-RELATED"/>
    <property type="match status" value="1"/>
</dbReference>
<gene>
    <name evidence="7" type="ORF">GCM10007933_30520</name>
</gene>
<dbReference type="SMART" id="SM00448">
    <property type="entry name" value="REC"/>
    <property type="match status" value="1"/>
</dbReference>
<protein>
    <recommendedName>
        <fullName evidence="1">diguanylate cyclase</fullName>
        <ecNumber evidence="1">2.7.7.65</ecNumber>
    </recommendedName>
</protein>
<feature type="domain" description="Response regulatory" evidence="4">
    <location>
        <begin position="368"/>
        <end position="484"/>
    </location>
</feature>
<evidence type="ECO:0000259" key="4">
    <source>
        <dbReference type="PROSITE" id="PS50110"/>
    </source>
</evidence>
<dbReference type="InterPro" id="IPR050469">
    <property type="entry name" value="Diguanylate_Cyclase"/>
</dbReference>
<dbReference type="InterPro" id="IPR043128">
    <property type="entry name" value="Rev_trsase/Diguanyl_cyclase"/>
</dbReference>
<organism evidence="7 8">
    <name type="scientific">Zoogloea oryzae</name>
    <dbReference type="NCBI Taxonomy" id="310767"/>
    <lineage>
        <taxon>Bacteria</taxon>
        <taxon>Pseudomonadati</taxon>
        <taxon>Pseudomonadota</taxon>
        <taxon>Betaproteobacteria</taxon>
        <taxon>Rhodocyclales</taxon>
        <taxon>Zoogloeaceae</taxon>
        <taxon>Zoogloea</taxon>
    </lineage>
</organism>
<reference evidence="8" key="1">
    <citation type="journal article" date="2019" name="Int. J. Syst. Evol. Microbiol.">
        <title>The Global Catalogue of Microorganisms (GCM) 10K type strain sequencing project: providing services to taxonomists for standard genome sequencing and annotation.</title>
        <authorList>
            <consortium name="The Broad Institute Genomics Platform"/>
            <consortium name="The Broad Institute Genome Sequencing Center for Infectious Disease"/>
            <person name="Wu L."/>
            <person name="Ma J."/>
        </authorList>
    </citation>
    <scope>NUCLEOTIDE SEQUENCE [LARGE SCALE GENOMIC DNA]</scope>
    <source>
        <strain evidence="8">NBRC 102407</strain>
    </source>
</reference>
<comment type="caution">
    <text evidence="7">The sequence shown here is derived from an EMBL/GenBank/DDBJ whole genome shotgun (WGS) entry which is preliminary data.</text>
</comment>
<evidence type="ECO:0000259" key="5">
    <source>
        <dbReference type="PROSITE" id="PS50887"/>
    </source>
</evidence>
<dbReference type="Pfam" id="PF08668">
    <property type="entry name" value="HDOD"/>
    <property type="match status" value="1"/>
</dbReference>
<feature type="domain" description="HDOD" evidence="6">
    <location>
        <begin position="31"/>
        <end position="227"/>
    </location>
</feature>
<dbReference type="Gene3D" id="1.10.3210.10">
    <property type="entry name" value="Hypothetical protein af1432"/>
    <property type="match status" value="1"/>
</dbReference>
<dbReference type="InterPro" id="IPR001789">
    <property type="entry name" value="Sig_transdc_resp-reg_receiver"/>
</dbReference>
<dbReference type="SUPFAM" id="SSF55073">
    <property type="entry name" value="Nucleotide cyclase"/>
    <property type="match status" value="1"/>
</dbReference>
<dbReference type="Pfam" id="PF00990">
    <property type="entry name" value="GGDEF"/>
    <property type="match status" value="1"/>
</dbReference>
<evidence type="ECO:0000313" key="8">
    <source>
        <dbReference type="Proteomes" id="UP001157167"/>
    </source>
</evidence>
<name>A0ABQ6FGJ8_9RHOO</name>
<evidence type="ECO:0000256" key="1">
    <source>
        <dbReference type="ARBA" id="ARBA00012528"/>
    </source>
</evidence>
<dbReference type="InterPro" id="IPR029787">
    <property type="entry name" value="Nucleotide_cyclase"/>
</dbReference>
<proteinExistence type="predicted"/>
<dbReference type="SUPFAM" id="SSF52172">
    <property type="entry name" value="CheY-like"/>
    <property type="match status" value="1"/>
</dbReference>
<sequence length="691" mass="76051">MQSQTAATIGTYMVVSIDVTKFEQLKASGDLPSPKGVALAIIRLIQQEGSSMGDLARVIKTDPAFVGRLIKAANGLTGYNRRAIASVQEALMVLGLPAVRTLALGFSLLSSYRDGNCKGFDYGRYWTSCLVHALAMQAITQRTRVAAAEETFCLGLLARIGELALATLYPQDYGKVLKQTLEYRDLPLVALEQRAFALNHRELTSAMLADWGLPRIFHEPAFFSEAPEESGYADGSREFVIAHSLHLASFIAEVFLAEEAERPNLMSRLFEIGGRLAFDPVAINELCDGVVREWQAWGALLELDTLEIPPFSELASRGEAIAATLATEAKARVQHLPGESHELPVERAPMPGGANPLTLPVGMSQAMRVLIVDDDASMRALVRKVLETVGHQVLEASDGRVGMEMALEFQPQLMIVDWIMPEMSGLELTRALRQTKIGRSIYMLIMTSLDDDDRLIEAFENGVDDFMNKPINPRVLAARLRAGQRVIRLQQELDRDREEIRRFAAELAVSNRRLQEVALTDSLTGFPNRRYAIERMQQEWSVSSRTRRPLSGMVIDVDQFKTYNDSHGHDVGDAVLRQVATSIKGALRAQDIVARTGGDEFLVICPDTGLDAALACAERVRFAVESAPLTVSGQPLTMSVSIGVATRDTVMTDPDALVKRADQALYLAKNKGRNRIMTAQSLRPGPLIPPR</sequence>
<dbReference type="EC" id="2.7.7.65" evidence="1"/>
<keyword evidence="3" id="KW-0597">Phosphoprotein</keyword>
<dbReference type="SMART" id="SM00267">
    <property type="entry name" value="GGDEF"/>
    <property type="match status" value="1"/>
</dbReference>
<dbReference type="Gene3D" id="3.30.70.270">
    <property type="match status" value="1"/>
</dbReference>
<dbReference type="SUPFAM" id="SSF109604">
    <property type="entry name" value="HD-domain/PDEase-like"/>
    <property type="match status" value="1"/>
</dbReference>
<evidence type="ECO:0000259" key="6">
    <source>
        <dbReference type="PROSITE" id="PS51833"/>
    </source>
</evidence>
<keyword evidence="8" id="KW-1185">Reference proteome</keyword>
<dbReference type="Proteomes" id="UP001157167">
    <property type="component" value="Unassembled WGS sequence"/>
</dbReference>
<dbReference type="NCBIfam" id="TIGR00254">
    <property type="entry name" value="GGDEF"/>
    <property type="match status" value="1"/>
</dbReference>
<dbReference type="EMBL" id="BSPX01000053">
    <property type="protein sequence ID" value="GLT23585.1"/>
    <property type="molecule type" value="Genomic_DNA"/>
</dbReference>
<comment type="catalytic activity">
    <reaction evidence="2">
        <text>2 GTP = 3',3'-c-di-GMP + 2 diphosphate</text>
        <dbReference type="Rhea" id="RHEA:24898"/>
        <dbReference type="ChEBI" id="CHEBI:33019"/>
        <dbReference type="ChEBI" id="CHEBI:37565"/>
        <dbReference type="ChEBI" id="CHEBI:58805"/>
        <dbReference type="EC" id="2.7.7.65"/>
    </reaction>
</comment>
<evidence type="ECO:0000256" key="3">
    <source>
        <dbReference type="PROSITE-ProRule" id="PRU00169"/>
    </source>
</evidence>
<accession>A0ABQ6FGJ8</accession>
<dbReference type="InterPro" id="IPR000160">
    <property type="entry name" value="GGDEF_dom"/>
</dbReference>
<dbReference type="Pfam" id="PF00072">
    <property type="entry name" value="Response_reg"/>
    <property type="match status" value="1"/>
</dbReference>